<accession>A0AAV2BVZ5</accession>
<proteinExistence type="predicted"/>
<organism evidence="1 2">
    <name type="scientific">Larinioides sclopetarius</name>
    <dbReference type="NCBI Taxonomy" id="280406"/>
    <lineage>
        <taxon>Eukaryota</taxon>
        <taxon>Metazoa</taxon>
        <taxon>Ecdysozoa</taxon>
        <taxon>Arthropoda</taxon>
        <taxon>Chelicerata</taxon>
        <taxon>Arachnida</taxon>
        <taxon>Araneae</taxon>
        <taxon>Araneomorphae</taxon>
        <taxon>Entelegynae</taxon>
        <taxon>Araneoidea</taxon>
        <taxon>Araneidae</taxon>
        <taxon>Larinioides</taxon>
    </lineage>
</organism>
<dbReference type="Proteomes" id="UP001497382">
    <property type="component" value="Unassembled WGS sequence"/>
</dbReference>
<dbReference type="AlphaFoldDB" id="A0AAV2BVZ5"/>
<evidence type="ECO:0000313" key="2">
    <source>
        <dbReference type="Proteomes" id="UP001497382"/>
    </source>
</evidence>
<sequence>MLPKLLNFVQIKIARGRGGSRDNPDTFEFRHTIHKVIIANLFKH</sequence>
<name>A0AAV2BVZ5_9ARAC</name>
<reference evidence="1 2" key="1">
    <citation type="submission" date="2024-04" db="EMBL/GenBank/DDBJ databases">
        <authorList>
            <person name="Rising A."/>
            <person name="Reimegard J."/>
            <person name="Sonavane S."/>
            <person name="Akerstrom W."/>
            <person name="Nylinder S."/>
            <person name="Hedman E."/>
            <person name="Kallberg Y."/>
        </authorList>
    </citation>
    <scope>NUCLEOTIDE SEQUENCE [LARGE SCALE GENOMIC DNA]</scope>
</reference>
<gene>
    <name evidence="1" type="ORF">LARSCL_LOCUS21390</name>
</gene>
<comment type="caution">
    <text evidence="1">The sequence shown here is derived from an EMBL/GenBank/DDBJ whole genome shotgun (WGS) entry which is preliminary data.</text>
</comment>
<keyword evidence="2" id="KW-1185">Reference proteome</keyword>
<protein>
    <submittedName>
        <fullName evidence="1">Uncharacterized protein</fullName>
    </submittedName>
</protein>
<dbReference type="EMBL" id="CAXIEN010000503">
    <property type="protein sequence ID" value="CAL1299493.1"/>
    <property type="molecule type" value="Genomic_DNA"/>
</dbReference>
<evidence type="ECO:0000313" key="1">
    <source>
        <dbReference type="EMBL" id="CAL1299493.1"/>
    </source>
</evidence>